<sequence>MLDFYRDIIEKIISIVAFFILAAGIVEMPKELDYERPKRQNPAEEISVKEISPSAPLSAIARKEKAKTPAPKFSAPKTQTPSVFSPIEPAPEKTIPAAPAISPIELNQKARQTIVNIICSTESRGLLQPITGSGVIVSPKGIILTNAHIGQYFLLENEPAADYLNCLIRAGDIAELAYDAKLLFIPGAWVEKNAKAIIQQEPKGTGENDYAFLLINKSFGPSDFMSSEPNFDFNDLPDNLSALLASYPAGFLGGISVSKNLGLASTFAPIKSLYTFSKTEPLGLDLFSLGGNIVAQGGSSGGGVFDARDGKLIGLIVTSTEGTTTSSRELNAITMPHVGRSFEKYAGRDLAEFLNSPESFPAVFPEAEFNRLKQLLIEQLI</sequence>
<protein>
    <recommendedName>
        <fullName evidence="4">Serine protease</fullName>
    </recommendedName>
</protein>
<feature type="transmembrane region" description="Helical" evidence="1">
    <location>
        <begin position="12"/>
        <end position="29"/>
    </location>
</feature>
<evidence type="ECO:0000313" key="3">
    <source>
        <dbReference type="Proteomes" id="UP000178116"/>
    </source>
</evidence>
<dbReference type="InterPro" id="IPR043504">
    <property type="entry name" value="Peptidase_S1_PA_chymotrypsin"/>
</dbReference>
<name>A0A1G2LZ47_9BACT</name>
<dbReference type="Proteomes" id="UP000178116">
    <property type="component" value="Unassembled WGS sequence"/>
</dbReference>
<dbReference type="InterPro" id="IPR009003">
    <property type="entry name" value="Peptidase_S1_PA"/>
</dbReference>
<keyword evidence="1" id="KW-1133">Transmembrane helix</keyword>
<evidence type="ECO:0000313" key="2">
    <source>
        <dbReference type="EMBL" id="OHA16129.1"/>
    </source>
</evidence>
<dbReference type="Pfam" id="PF13365">
    <property type="entry name" value="Trypsin_2"/>
    <property type="match status" value="1"/>
</dbReference>
<dbReference type="EMBL" id="MHRA01000002">
    <property type="protein sequence ID" value="OHA16129.1"/>
    <property type="molecule type" value="Genomic_DNA"/>
</dbReference>
<reference evidence="2 3" key="1">
    <citation type="journal article" date="2016" name="Nat. Commun.">
        <title>Thousands of microbial genomes shed light on interconnected biogeochemical processes in an aquifer system.</title>
        <authorList>
            <person name="Anantharaman K."/>
            <person name="Brown C.T."/>
            <person name="Hug L.A."/>
            <person name="Sharon I."/>
            <person name="Castelle C.J."/>
            <person name="Probst A.J."/>
            <person name="Thomas B.C."/>
            <person name="Singh A."/>
            <person name="Wilkins M.J."/>
            <person name="Karaoz U."/>
            <person name="Brodie E.L."/>
            <person name="Williams K.H."/>
            <person name="Hubbard S.S."/>
            <person name="Banfield J.F."/>
        </authorList>
    </citation>
    <scope>NUCLEOTIDE SEQUENCE [LARGE SCALE GENOMIC DNA]</scope>
</reference>
<evidence type="ECO:0000256" key="1">
    <source>
        <dbReference type="SAM" id="Phobius"/>
    </source>
</evidence>
<keyword evidence="1" id="KW-0812">Transmembrane</keyword>
<dbReference type="AlphaFoldDB" id="A0A1G2LZ47"/>
<comment type="caution">
    <text evidence="2">The sequence shown here is derived from an EMBL/GenBank/DDBJ whole genome shotgun (WGS) entry which is preliminary data.</text>
</comment>
<dbReference type="SUPFAM" id="SSF50494">
    <property type="entry name" value="Trypsin-like serine proteases"/>
    <property type="match status" value="1"/>
</dbReference>
<dbReference type="Gene3D" id="2.40.10.10">
    <property type="entry name" value="Trypsin-like serine proteases"/>
    <property type="match status" value="1"/>
</dbReference>
<organism evidence="2 3">
    <name type="scientific">Candidatus Tagabacteria bacterium RIFCSPLOWO2_01_FULL_42_9</name>
    <dbReference type="NCBI Taxonomy" id="1802296"/>
    <lineage>
        <taxon>Bacteria</taxon>
        <taxon>Candidatus Tagaibacteriota</taxon>
    </lineage>
</organism>
<gene>
    <name evidence="2" type="ORF">A3A10_00280</name>
</gene>
<keyword evidence="1" id="KW-0472">Membrane</keyword>
<evidence type="ECO:0008006" key="4">
    <source>
        <dbReference type="Google" id="ProtNLM"/>
    </source>
</evidence>
<proteinExistence type="predicted"/>
<accession>A0A1G2LZ47</accession>